<evidence type="ECO:0000256" key="5">
    <source>
        <dbReference type="SAM" id="SignalP"/>
    </source>
</evidence>
<dbReference type="GO" id="GO:0030199">
    <property type="term" value="P:collagen fibril organization"/>
    <property type="evidence" value="ECO:0007669"/>
    <property type="project" value="TreeGrafter"/>
</dbReference>
<dbReference type="GeneID" id="116956597"/>
<organism evidence="6 7">
    <name type="scientific">Petromyzon marinus</name>
    <name type="common">Sea lamprey</name>
    <dbReference type="NCBI Taxonomy" id="7757"/>
    <lineage>
        <taxon>Eukaryota</taxon>
        <taxon>Metazoa</taxon>
        <taxon>Chordata</taxon>
        <taxon>Craniata</taxon>
        <taxon>Vertebrata</taxon>
        <taxon>Cyclostomata</taxon>
        <taxon>Hyperoartia</taxon>
        <taxon>Petromyzontiformes</taxon>
        <taxon>Petromyzontidae</taxon>
        <taxon>Petromyzon</taxon>
    </lineage>
</organism>
<dbReference type="PANTHER" id="PTHR15040">
    <property type="entry name" value="DERMATOPONTIN-RELATED"/>
    <property type="match status" value="1"/>
</dbReference>
<dbReference type="GO" id="GO:0005615">
    <property type="term" value="C:extracellular space"/>
    <property type="evidence" value="ECO:0007669"/>
    <property type="project" value="TreeGrafter"/>
</dbReference>
<protein>
    <submittedName>
        <fullName evidence="7">Hemagglutinin/amebocyte aggregation factor-like isoform X1</fullName>
    </submittedName>
</protein>
<dbReference type="AlphaFoldDB" id="A0AAJ7UG91"/>
<dbReference type="Proteomes" id="UP001318040">
    <property type="component" value="Chromosome 66"/>
</dbReference>
<proteinExistence type="inferred from homology"/>
<dbReference type="GO" id="GO:0031012">
    <property type="term" value="C:extracellular matrix"/>
    <property type="evidence" value="ECO:0007669"/>
    <property type="project" value="TreeGrafter"/>
</dbReference>
<accession>A0AAJ7UG91</accession>
<evidence type="ECO:0000256" key="2">
    <source>
        <dbReference type="ARBA" id="ARBA00008712"/>
    </source>
</evidence>
<dbReference type="RefSeq" id="XP_032834198.1">
    <property type="nucleotide sequence ID" value="XM_032978307.1"/>
</dbReference>
<feature type="signal peptide" evidence="5">
    <location>
        <begin position="1"/>
        <end position="16"/>
    </location>
</feature>
<dbReference type="Pfam" id="PF14704">
    <property type="entry name" value="DERM"/>
    <property type="match status" value="1"/>
</dbReference>
<evidence type="ECO:0000256" key="1">
    <source>
        <dbReference type="ARBA" id="ARBA00004613"/>
    </source>
</evidence>
<keyword evidence="4" id="KW-1015">Disulfide bond</keyword>
<keyword evidence="3" id="KW-0964">Secreted</keyword>
<feature type="chain" id="PRO_5042588966" evidence="5">
    <location>
        <begin position="17"/>
        <end position="188"/>
    </location>
</feature>
<reference evidence="7" key="1">
    <citation type="submission" date="2025-08" db="UniProtKB">
        <authorList>
            <consortium name="RefSeq"/>
        </authorList>
    </citation>
    <scope>IDENTIFICATION</scope>
    <source>
        <tissue evidence="7">Sperm</tissue>
    </source>
</reference>
<dbReference type="KEGG" id="pmrn:116956597"/>
<sequence length="188" mass="22134">MLLLLLLLALAIGKEAKPLNGNGLRSLHKRFVNFYDEPFDFSCPEHQSIYLIYSIESTYYKDRLWDYFCKPTFDTSQPVSSHNGDYVNAFDREINFTCPVNSVVTAMGSYHDNRAEDRRWKFTCTMQAGICTDACQWTDYLNDFHSLLFWVAPDFNYLTGVHSYHCNDAEDRRWKFQYCPKFPCKTVY</sequence>
<evidence type="ECO:0000313" key="7">
    <source>
        <dbReference type="RefSeq" id="XP_032834198.1"/>
    </source>
</evidence>
<comment type="subcellular location">
    <subcellularLocation>
        <location evidence="1">Secreted</location>
    </subcellularLocation>
</comment>
<comment type="similarity">
    <text evidence="2">Belongs to the dermatopontin family.</text>
</comment>
<dbReference type="InterPro" id="IPR026645">
    <property type="entry name" value="Dermatopontin"/>
</dbReference>
<evidence type="ECO:0000313" key="6">
    <source>
        <dbReference type="Proteomes" id="UP001318040"/>
    </source>
</evidence>
<evidence type="ECO:0000256" key="3">
    <source>
        <dbReference type="ARBA" id="ARBA00022525"/>
    </source>
</evidence>
<keyword evidence="6" id="KW-1185">Reference proteome</keyword>
<keyword evidence="5" id="KW-0732">Signal</keyword>
<gene>
    <name evidence="7" type="primary">LOC116956597</name>
</gene>
<name>A0AAJ7UG91_PETMA</name>
<evidence type="ECO:0000256" key="4">
    <source>
        <dbReference type="ARBA" id="ARBA00023157"/>
    </source>
</evidence>
<dbReference type="PANTHER" id="PTHR15040:SF3">
    <property type="entry name" value="SI:DKEY-14D8.6-RELATED"/>
    <property type="match status" value="1"/>
</dbReference>